<proteinExistence type="predicted"/>
<dbReference type="PANTHER" id="PTHR43798">
    <property type="entry name" value="MONOACYLGLYCEROL LIPASE"/>
    <property type="match status" value="1"/>
</dbReference>
<evidence type="ECO:0000259" key="2">
    <source>
        <dbReference type="Pfam" id="PF00561"/>
    </source>
</evidence>
<feature type="domain" description="AB hydrolase-1" evidence="2">
    <location>
        <begin position="21"/>
        <end position="234"/>
    </location>
</feature>
<dbReference type="PANTHER" id="PTHR43798:SF31">
    <property type="entry name" value="AB HYDROLASE SUPERFAMILY PROTEIN YCLE"/>
    <property type="match status" value="1"/>
</dbReference>
<dbReference type="PRINTS" id="PR00111">
    <property type="entry name" value="ABHYDROLASE"/>
</dbReference>
<evidence type="ECO:0000313" key="4">
    <source>
        <dbReference type="Proteomes" id="UP000192727"/>
    </source>
</evidence>
<organism evidence="3 4">
    <name type="scientific">Paenibacillus larvae subsp. pulvifaciens</name>
    <dbReference type="NCBI Taxonomy" id="1477"/>
    <lineage>
        <taxon>Bacteria</taxon>
        <taxon>Bacillati</taxon>
        <taxon>Bacillota</taxon>
        <taxon>Bacilli</taxon>
        <taxon>Bacillales</taxon>
        <taxon>Paenibacillaceae</taxon>
        <taxon>Paenibacillus</taxon>
    </lineage>
</organism>
<dbReference type="Gene3D" id="3.40.50.1820">
    <property type="entry name" value="alpha/beta hydrolase"/>
    <property type="match status" value="1"/>
</dbReference>
<dbReference type="SUPFAM" id="SSF53474">
    <property type="entry name" value="alpha/beta-Hydrolases"/>
    <property type="match status" value="1"/>
</dbReference>
<keyword evidence="1 3" id="KW-0378">Hydrolase</keyword>
<dbReference type="EMBL" id="CP020557">
    <property type="protein sequence ID" value="ARF70096.1"/>
    <property type="molecule type" value="Genomic_DNA"/>
</dbReference>
<reference evidence="3 4" key="1">
    <citation type="submission" date="2017-03" db="EMBL/GenBank/DDBJ databases">
        <title>Paenibacillus larvae genome sequencing.</title>
        <authorList>
            <person name="Dingman D.W."/>
        </authorList>
    </citation>
    <scope>NUCLEOTIDE SEQUENCE [LARGE SCALE GENOMIC DNA]</scope>
    <source>
        <strain evidence="3 4">SAG 10367</strain>
    </source>
</reference>
<dbReference type="GO" id="GO:0016787">
    <property type="term" value="F:hydrolase activity"/>
    <property type="evidence" value="ECO:0007669"/>
    <property type="project" value="UniProtKB-KW"/>
</dbReference>
<dbReference type="Proteomes" id="UP000192727">
    <property type="component" value="Chromosome"/>
</dbReference>
<name>A0A1V0UY46_9BACL</name>
<gene>
    <name evidence="3" type="ORF">B7C51_22985</name>
</gene>
<dbReference type="AlphaFoldDB" id="A0A1V0UY46"/>
<dbReference type="Pfam" id="PF00561">
    <property type="entry name" value="Abhydrolase_1"/>
    <property type="match status" value="1"/>
</dbReference>
<dbReference type="RefSeq" id="WP_083041349.1">
    <property type="nucleotide sequence ID" value="NZ_CP020557.1"/>
</dbReference>
<sequence length="258" mass="29077">MTIVNLNGHSMNYIDRGEGTAVLFIHPPVLTSLNFIYQIQELSPSFRTIAFDIRGHGKSQPSAQPITYPLIAEDIVQLMDLLGLNKCFLCGYSTGGTIVLEFLLNYPDRAWGGVVIGGMSEVNDWRLKNLISVGAGLAKIGAVNTLAFSTAWGQTNKLSLFRKLYKDARKGNARNIEQYYRYSLTCNCTSRLQEIRLPVLLIYGEKDRHFHPYAKILYDRLPNSELVFISKANHRIPTKVPVLLNELIEKFVNKLGQL</sequence>
<dbReference type="InterPro" id="IPR029058">
    <property type="entry name" value="AB_hydrolase_fold"/>
</dbReference>
<dbReference type="GO" id="GO:0016020">
    <property type="term" value="C:membrane"/>
    <property type="evidence" value="ECO:0007669"/>
    <property type="project" value="TreeGrafter"/>
</dbReference>
<dbReference type="InterPro" id="IPR000073">
    <property type="entry name" value="AB_hydrolase_1"/>
</dbReference>
<evidence type="ECO:0000256" key="1">
    <source>
        <dbReference type="ARBA" id="ARBA00022801"/>
    </source>
</evidence>
<evidence type="ECO:0000313" key="3">
    <source>
        <dbReference type="EMBL" id="ARF70096.1"/>
    </source>
</evidence>
<accession>A0A1V0UY46</accession>
<dbReference type="InterPro" id="IPR050266">
    <property type="entry name" value="AB_hydrolase_sf"/>
</dbReference>
<protein>
    <submittedName>
        <fullName evidence="3">Alpha/beta hydrolase</fullName>
    </submittedName>
</protein>